<evidence type="ECO:0000256" key="2">
    <source>
        <dbReference type="ARBA" id="ARBA00022553"/>
    </source>
</evidence>
<keyword evidence="2" id="KW-0597">Phosphoprotein</keyword>
<dbReference type="Pfam" id="PF00501">
    <property type="entry name" value="AMP-binding"/>
    <property type="match status" value="1"/>
</dbReference>
<sequence>MTAPLQALMDGGASAVARGGGESKPHGPEQKPRNWIINALERNVESHPDWPVYRYLDADGNVTETITCKGALQAAHSVAAYLRQDCKLKPGDRVALVYPPGLEFVKAMWGCLFADIVAVPVPPPNPERLSSSLPSFNRILEDSGAVAILTDYKFEILIRQPSQAVDAMKRVVGRVTGWKANGWPDLPWYVTSGAANLRGRWWFSRRDKEEHPRLDVRRTDSFAPTDPPEDPDKVAYLQYTSGSTGDPKGVMVTHGNLYQHNEAGWDVFFRAEADHLRKQLGQAESVISGTHMLLWLPHFHDFCLTVGILGCGMKGHPLVLMSPLDFVKDPTRWMDCMARYKTTHTVGPDFSFGYVAKRSTPEQRRRWDLSNLQFIMSGAEPIKAHTMTTFFTTFAECGLKPSVFCSAYGLAEHVCGATAWGSSQLKVDRRMLEAGQKVGAAQVPGDARVLYSCGTPMKGVDLRIVHPDMVQPCEDGHVGEIWLSSLCITAGYYNRPQLNQEVFKACLAGEEGLTRKYLRTGDLGFMWQGELYVTGRLKDMLILRGRNIYPNDVEDCIRNTDHPWVRPGGLAAFPVEVAAPEDSEDADEEGLVVMVEVPKDTKPKPDDVKELVGFIRAQVMAHHTLACYAVVIASSGAIKKTTSGKVQRRACRAAFERGEYTESNPMILSCSVAPETGGLGANLTGRMSKQGSPVSSMRTSDSEQSSASIICMSECASDSSSEGGPDTYMGGSYVSSLTNSPSRSDPGADAISPNAANILSEQLMALPEDKQLETLLDYMVAQASEAANIEDLSPDQPLLELGLDSLRAAQFAVQIEEHLGLQVPFTAIFQYPTLRKLAAHILHLLRTPESAPISALQDVDTGVSLAALAEAAQMGALGEQSSSLLLSQAAKSAGVPCSPAQLYFLALEQTAPGGADQNVVGALRLRGALHWEALQGALQLVMERHDALRTHFAVAQDGSLEQVVQKPDEATVAFSYADAADLPPGTAQPHSSFSEALAQSLPLPVLAQLQAEAGTPFNLLQGPLVRALLVKLGSSDHLMLLTMHHAVCDGWSFKVMLDDVCAAYDALRIGKTPRLPMVRLQYPDFATWQARQLLSSSLLHQVEYWMEQLCGLPKLQLPTDFPRKAGHGCSRGGWLDIDVPEDVVRGVESFAAKSGATMYMVLLSSLQLLLAARSGQDDMVVASPFAGRVHPATRAMVGCCINTLPMRTSFQGLQTLGELVRDVRETALSAYQNSDACLETVMRALGRSPDDPLFSVEFNFLESEAQFGIEMDGLKVEPYEIGTGTATSDYYLVLGHAGRRVTGRLEYNAELFAHETARRMAAEWQAILEEYAKGDNAMLLSSITAQTGKQAPLNAADTTNEE</sequence>
<feature type="region of interest" description="Disordered" evidence="4">
    <location>
        <begin position="1"/>
        <end position="32"/>
    </location>
</feature>
<proteinExistence type="predicted"/>
<evidence type="ECO:0000256" key="1">
    <source>
        <dbReference type="ARBA" id="ARBA00022450"/>
    </source>
</evidence>
<dbReference type="PROSITE" id="PS50075">
    <property type="entry name" value="CARRIER"/>
    <property type="match status" value="1"/>
</dbReference>
<dbReference type="SUPFAM" id="SSF47336">
    <property type="entry name" value="ACP-like"/>
    <property type="match status" value="1"/>
</dbReference>
<evidence type="ECO:0000313" key="6">
    <source>
        <dbReference type="EMBL" id="CAL5220542.1"/>
    </source>
</evidence>
<reference evidence="6 7" key="1">
    <citation type="submission" date="2024-06" db="EMBL/GenBank/DDBJ databases">
        <authorList>
            <person name="Kraege A."/>
            <person name="Thomma B."/>
        </authorList>
    </citation>
    <scope>NUCLEOTIDE SEQUENCE [LARGE SCALE GENOMIC DNA]</scope>
</reference>
<gene>
    <name evidence="6" type="primary">g2577</name>
    <name evidence="6" type="ORF">VP750_LOCUS2201</name>
</gene>
<dbReference type="PANTHER" id="PTHR22754:SF32">
    <property type="entry name" value="DISCO-INTERACTING PROTEIN 2"/>
    <property type="match status" value="1"/>
</dbReference>
<dbReference type="Pfam" id="PF00668">
    <property type="entry name" value="Condensation"/>
    <property type="match status" value="1"/>
</dbReference>
<dbReference type="Gene3D" id="1.10.1200.10">
    <property type="entry name" value="ACP-like"/>
    <property type="match status" value="1"/>
</dbReference>
<dbReference type="Proteomes" id="UP001497392">
    <property type="component" value="Unassembled WGS sequence"/>
</dbReference>
<dbReference type="InterPro" id="IPR045851">
    <property type="entry name" value="AMP-bd_C_sf"/>
</dbReference>
<comment type="caution">
    <text evidence="6">The sequence shown here is derived from an EMBL/GenBank/DDBJ whole genome shotgun (WGS) entry which is preliminary data.</text>
</comment>
<dbReference type="Pfam" id="PF00550">
    <property type="entry name" value="PP-binding"/>
    <property type="match status" value="1"/>
</dbReference>
<evidence type="ECO:0000256" key="3">
    <source>
        <dbReference type="ARBA" id="ARBA00022598"/>
    </source>
</evidence>
<dbReference type="CDD" id="cd19531">
    <property type="entry name" value="LCL_NRPS-like"/>
    <property type="match status" value="1"/>
</dbReference>
<dbReference type="SUPFAM" id="SSF52777">
    <property type="entry name" value="CoA-dependent acyltransferases"/>
    <property type="match status" value="2"/>
</dbReference>
<dbReference type="InterPro" id="IPR020845">
    <property type="entry name" value="AMP-binding_CS"/>
</dbReference>
<keyword evidence="3" id="KW-0436">Ligase</keyword>
<dbReference type="Gene3D" id="3.30.559.10">
    <property type="entry name" value="Chloramphenicol acetyltransferase-like domain"/>
    <property type="match status" value="1"/>
</dbReference>
<dbReference type="InterPro" id="IPR020806">
    <property type="entry name" value="PKS_PP-bd"/>
</dbReference>
<dbReference type="PROSITE" id="PS00455">
    <property type="entry name" value="AMP_BINDING"/>
    <property type="match status" value="1"/>
</dbReference>
<organism evidence="6 7">
    <name type="scientific">Coccomyxa viridis</name>
    <dbReference type="NCBI Taxonomy" id="1274662"/>
    <lineage>
        <taxon>Eukaryota</taxon>
        <taxon>Viridiplantae</taxon>
        <taxon>Chlorophyta</taxon>
        <taxon>core chlorophytes</taxon>
        <taxon>Trebouxiophyceae</taxon>
        <taxon>Trebouxiophyceae incertae sedis</taxon>
        <taxon>Coccomyxaceae</taxon>
        <taxon>Coccomyxa</taxon>
    </lineage>
</organism>
<feature type="compositionally biased region" description="Polar residues" evidence="4">
    <location>
        <begin position="733"/>
        <end position="743"/>
    </location>
</feature>
<feature type="compositionally biased region" description="Basic and acidic residues" evidence="4">
    <location>
        <begin position="21"/>
        <end position="32"/>
    </location>
</feature>
<evidence type="ECO:0000259" key="5">
    <source>
        <dbReference type="PROSITE" id="PS50075"/>
    </source>
</evidence>
<keyword evidence="7" id="KW-1185">Reference proteome</keyword>
<feature type="domain" description="Carrier" evidence="5">
    <location>
        <begin position="770"/>
        <end position="845"/>
    </location>
</feature>
<protein>
    <submittedName>
        <fullName evidence="6">G2577 protein</fullName>
    </submittedName>
</protein>
<dbReference type="CDD" id="cd05931">
    <property type="entry name" value="FAAL"/>
    <property type="match status" value="1"/>
</dbReference>
<dbReference type="InterPro" id="IPR001242">
    <property type="entry name" value="Condensation_dom"/>
</dbReference>
<keyword evidence="1" id="KW-0596">Phosphopantetheine</keyword>
<dbReference type="InterPro" id="IPR009081">
    <property type="entry name" value="PP-bd_ACP"/>
</dbReference>
<dbReference type="InterPro" id="IPR000873">
    <property type="entry name" value="AMP-dep_synth/lig_dom"/>
</dbReference>
<dbReference type="InterPro" id="IPR036736">
    <property type="entry name" value="ACP-like_sf"/>
</dbReference>
<dbReference type="Gene3D" id="3.30.559.30">
    <property type="entry name" value="Nonribosomal peptide synthetase, condensation domain"/>
    <property type="match status" value="1"/>
</dbReference>
<dbReference type="Gene3D" id="3.40.50.12780">
    <property type="entry name" value="N-terminal domain of ligase-like"/>
    <property type="match status" value="1"/>
</dbReference>
<feature type="region of interest" description="Disordered" evidence="4">
    <location>
        <begin position="717"/>
        <end position="752"/>
    </location>
</feature>
<dbReference type="InterPro" id="IPR040097">
    <property type="entry name" value="FAAL/FAAC"/>
</dbReference>
<dbReference type="InterPro" id="IPR042099">
    <property type="entry name" value="ANL_N_sf"/>
</dbReference>
<dbReference type="SMART" id="SM01294">
    <property type="entry name" value="PKS_PP_betabranch"/>
    <property type="match status" value="1"/>
</dbReference>
<dbReference type="InterPro" id="IPR023213">
    <property type="entry name" value="CAT-like_dom_sf"/>
</dbReference>
<dbReference type="EMBL" id="CAXHTA020000004">
    <property type="protein sequence ID" value="CAL5220542.1"/>
    <property type="molecule type" value="Genomic_DNA"/>
</dbReference>
<dbReference type="SMART" id="SM00823">
    <property type="entry name" value="PKS_PP"/>
    <property type="match status" value="1"/>
</dbReference>
<accession>A0ABP1FST2</accession>
<dbReference type="Gene3D" id="3.30.300.30">
    <property type="match status" value="1"/>
</dbReference>
<dbReference type="SUPFAM" id="SSF56801">
    <property type="entry name" value="Acetyl-CoA synthetase-like"/>
    <property type="match status" value="1"/>
</dbReference>
<evidence type="ECO:0000313" key="7">
    <source>
        <dbReference type="Proteomes" id="UP001497392"/>
    </source>
</evidence>
<evidence type="ECO:0000256" key="4">
    <source>
        <dbReference type="SAM" id="MobiDB-lite"/>
    </source>
</evidence>
<name>A0ABP1FST2_9CHLO</name>
<dbReference type="PANTHER" id="PTHR22754">
    <property type="entry name" value="DISCO-INTERACTING PROTEIN 2 DIP2 -RELATED"/>
    <property type="match status" value="1"/>
</dbReference>